<comment type="pathway">
    <text evidence="9">Isoprenoid biosynthesis; isopentenyl diphosphate biosynthesis via DXP pathway; isopentenyl diphosphate from 1-deoxy-D-xylulose 5-phosphate: step 3/6.</text>
</comment>
<evidence type="ECO:0000256" key="7">
    <source>
        <dbReference type="ARBA" id="ARBA00022840"/>
    </source>
</evidence>
<evidence type="ECO:0000256" key="6">
    <source>
        <dbReference type="ARBA" id="ARBA00022777"/>
    </source>
</evidence>
<dbReference type="GO" id="GO:0005524">
    <property type="term" value="F:ATP binding"/>
    <property type="evidence" value="ECO:0007669"/>
    <property type="project" value="UniProtKB-UniRule"/>
</dbReference>
<feature type="domain" description="GHMP kinase C-terminal" evidence="12">
    <location>
        <begin position="259"/>
        <end position="332"/>
    </location>
</feature>
<evidence type="ECO:0000256" key="5">
    <source>
        <dbReference type="ARBA" id="ARBA00022741"/>
    </source>
</evidence>
<sequence length="352" mass="35520">MNHLRAVPSPDEQPRTRSGSATSVRVEAPCRVTLFHSRAATDADDEAPATSVYQAVRLITTVTARRQSCDDHGTVTLTPEDPAGGQLDLEGPAARAARALAQAAGITEGVDLLLRRRVPVHSGLGAGAAEEAATLVACNHLWGTGLSQPELRAIAAGLGGDAVFPLTGACAVGRGRELSPVMSRGAYQWVLAVPAEGLDPAEVLARHDALDAVGHEAPDQAGHVTLPDGLAAVPADAVGTDPGGSRPDPGQEVPDALTAALRAGDAPALAPALHNDLEEAVLSLRPELTDVIAAAEQAGALRALVTGTGPVVAALVADTVAAARVTRALSASGLVAHVLRADAPVAGARVVG</sequence>
<comment type="catalytic activity">
    <reaction evidence="9">
        <text>4-CDP-2-C-methyl-D-erythritol + ATP = 4-CDP-2-C-methyl-D-erythritol 2-phosphate + ADP + H(+)</text>
        <dbReference type="Rhea" id="RHEA:18437"/>
        <dbReference type="ChEBI" id="CHEBI:15378"/>
        <dbReference type="ChEBI" id="CHEBI:30616"/>
        <dbReference type="ChEBI" id="CHEBI:57823"/>
        <dbReference type="ChEBI" id="CHEBI:57919"/>
        <dbReference type="ChEBI" id="CHEBI:456216"/>
        <dbReference type="EC" id="2.7.1.148"/>
    </reaction>
</comment>
<evidence type="ECO:0000313" key="13">
    <source>
        <dbReference type="EMBL" id="QPL05658.1"/>
    </source>
</evidence>
<dbReference type="EC" id="2.7.1.148" evidence="2 9"/>
<keyword evidence="5 9" id="KW-0547">Nucleotide-binding</keyword>
<dbReference type="InterPro" id="IPR020568">
    <property type="entry name" value="Ribosomal_Su5_D2-typ_SF"/>
</dbReference>
<dbReference type="KEGG" id="arep:ID810_01315"/>
<evidence type="ECO:0000256" key="1">
    <source>
        <dbReference type="ARBA" id="ARBA00009684"/>
    </source>
</evidence>
<dbReference type="InterPro" id="IPR006204">
    <property type="entry name" value="GHMP_kinase_N_dom"/>
</dbReference>
<keyword evidence="4 9" id="KW-0808">Transferase</keyword>
<gene>
    <name evidence="9" type="primary">ispE</name>
    <name evidence="13" type="ORF">ID810_01315</name>
</gene>
<dbReference type="Pfam" id="PF08544">
    <property type="entry name" value="GHMP_kinases_C"/>
    <property type="match status" value="1"/>
</dbReference>
<dbReference type="AlphaFoldDB" id="A0A7T0LM30"/>
<keyword evidence="7 9" id="KW-0067">ATP-binding</keyword>
<dbReference type="UniPathway" id="UPA00056">
    <property type="reaction ID" value="UER00094"/>
</dbReference>
<dbReference type="GO" id="GO:0019288">
    <property type="term" value="P:isopentenyl diphosphate biosynthetic process, methylerythritol 4-phosphate pathway"/>
    <property type="evidence" value="ECO:0007669"/>
    <property type="project" value="UniProtKB-UniRule"/>
</dbReference>
<keyword evidence="14" id="KW-1185">Reference proteome</keyword>
<dbReference type="EMBL" id="CP063989">
    <property type="protein sequence ID" value="QPL05658.1"/>
    <property type="molecule type" value="Genomic_DNA"/>
</dbReference>
<keyword evidence="6 9" id="KW-0418">Kinase</keyword>
<organism evidence="13 14">
    <name type="scientific">Actinomyces respiraculi</name>
    <dbReference type="NCBI Taxonomy" id="2744574"/>
    <lineage>
        <taxon>Bacteria</taxon>
        <taxon>Bacillati</taxon>
        <taxon>Actinomycetota</taxon>
        <taxon>Actinomycetes</taxon>
        <taxon>Actinomycetales</taxon>
        <taxon>Actinomycetaceae</taxon>
        <taxon>Actinomyces</taxon>
    </lineage>
</organism>
<dbReference type="GO" id="GO:0050515">
    <property type="term" value="F:4-(cytidine 5'-diphospho)-2-C-methyl-D-erythritol kinase activity"/>
    <property type="evidence" value="ECO:0007669"/>
    <property type="project" value="UniProtKB-UniRule"/>
</dbReference>
<dbReference type="InterPro" id="IPR004424">
    <property type="entry name" value="IspE"/>
</dbReference>
<accession>A0A7T0LM30</accession>
<dbReference type="HAMAP" id="MF_00061">
    <property type="entry name" value="IspE"/>
    <property type="match status" value="1"/>
</dbReference>
<protein>
    <recommendedName>
        <fullName evidence="3 9">4-diphosphocytidyl-2-C-methyl-D-erythritol kinase</fullName>
        <shortName evidence="9">CMK</shortName>
        <ecNumber evidence="2 9">2.7.1.148</ecNumber>
    </recommendedName>
    <alternativeName>
        <fullName evidence="8 9">4-(cytidine-5'-diphospho)-2-C-methyl-D-erythritol kinase</fullName>
    </alternativeName>
</protein>
<keyword evidence="9" id="KW-0414">Isoprene biosynthesis</keyword>
<evidence type="ECO:0000259" key="12">
    <source>
        <dbReference type="Pfam" id="PF08544"/>
    </source>
</evidence>
<dbReference type="Pfam" id="PF00288">
    <property type="entry name" value="GHMP_kinases_N"/>
    <property type="match status" value="1"/>
</dbReference>
<dbReference type="InterPro" id="IPR013750">
    <property type="entry name" value="GHMP_kinase_C_dom"/>
</dbReference>
<proteinExistence type="inferred from homology"/>
<evidence type="ECO:0000256" key="9">
    <source>
        <dbReference type="HAMAP-Rule" id="MF_00061"/>
    </source>
</evidence>
<reference evidence="13 14" key="1">
    <citation type="submission" date="2020-11" db="EMBL/GenBank/DDBJ databases">
        <title>Actinomyces sp. ZJ750.</title>
        <authorList>
            <person name="Zhou J."/>
        </authorList>
    </citation>
    <scope>NUCLEOTIDE SEQUENCE [LARGE SCALE GENOMIC DNA]</scope>
    <source>
        <strain evidence="13 14">ZJ750</strain>
    </source>
</reference>
<name>A0A7T0LM30_9ACTO</name>
<dbReference type="RefSeq" id="WP_166856523.1">
    <property type="nucleotide sequence ID" value="NZ_CP063989.1"/>
</dbReference>
<comment type="similarity">
    <text evidence="1 9">Belongs to the GHMP kinase family. IspE subfamily.</text>
</comment>
<dbReference type="InterPro" id="IPR014721">
    <property type="entry name" value="Ribsml_uS5_D2-typ_fold_subgr"/>
</dbReference>
<feature type="domain" description="GHMP kinase N-terminal" evidence="11">
    <location>
        <begin position="94"/>
        <end position="162"/>
    </location>
</feature>
<dbReference type="SUPFAM" id="SSF55060">
    <property type="entry name" value="GHMP Kinase, C-terminal domain"/>
    <property type="match status" value="1"/>
</dbReference>
<dbReference type="GO" id="GO:0016114">
    <property type="term" value="P:terpenoid biosynthetic process"/>
    <property type="evidence" value="ECO:0007669"/>
    <property type="project" value="InterPro"/>
</dbReference>
<evidence type="ECO:0000256" key="4">
    <source>
        <dbReference type="ARBA" id="ARBA00022679"/>
    </source>
</evidence>
<dbReference type="PANTHER" id="PTHR43527">
    <property type="entry name" value="4-DIPHOSPHOCYTIDYL-2-C-METHYL-D-ERYTHRITOL KINASE, CHLOROPLASTIC"/>
    <property type="match status" value="1"/>
</dbReference>
<dbReference type="SUPFAM" id="SSF54211">
    <property type="entry name" value="Ribosomal protein S5 domain 2-like"/>
    <property type="match status" value="1"/>
</dbReference>
<evidence type="ECO:0000259" key="11">
    <source>
        <dbReference type="Pfam" id="PF00288"/>
    </source>
</evidence>
<comment type="caution">
    <text evidence="9">Lacks conserved residue(s) required for the propagation of feature annotation.</text>
</comment>
<comment type="function">
    <text evidence="9">Catalyzes the phosphorylation of the position 2 hydroxy group of 4-diphosphocytidyl-2C-methyl-D-erythritol.</text>
</comment>
<dbReference type="Proteomes" id="UP000594637">
    <property type="component" value="Chromosome"/>
</dbReference>
<dbReference type="Gene3D" id="3.30.230.10">
    <property type="match status" value="1"/>
</dbReference>
<evidence type="ECO:0000256" key="2">
    <source>
        <dbReference type="ARBA" id="ARBA00012052"/>
    </source>
</evidence>
<evidence type="ECO:0000256" key="3">
    <source>
        <dbReference type="ARBA" id="ARBA00017473"/>
    </source>
</evidence>
<dbReference type="PANTHER" id="PTHR43527:SF2">
    <property type="entry name" value="4-DIPHOSPHOCYTIDYL-2-C-METHYL-D-ERYTHRITOL KINASE, CHLOROPLASTIC"/>
    <property type="match status" value="1"/>
</dbReference>
<dbReference type="InterPro" id="IPR036554">
    <property type="entry name" value="GHMP_kinase_C_sf"/>
</dbReference>
<evidence type="ECO:0000313" key="14">
    <source>
        <dbReference type="Proteomes" id="UP000594637"/>
    </source>
</evidence>
<dbReference type="Gene3D" id="3.30.70.890">
    <property type="entry name" value="GHMP kinase, C-terminal domain"/>
    <property type="match status" value="1"/>
</dbReference>
<evidence type="ECO:0000256" key="8">
    <source>
        <dbReference type="ARBA" id="ARBA00032554"/>
    </source>
</evidence>
<evidence type="ECO:0000256" key="10">
    <source>
        <dbReference type="SAM" id="MobiDB-lite"/>
    </source>
</evidence>
<feature type="region of interest" description="Disordered" evidence="10">
    <location>
        <begin position="1"/>
        <end position="24"/>
    </location>
</feature>
<feature type="active site" evidence="9">
    <location>
        <position position="161"/>
    </location>
</feature>